<keyword evidence="2" id="KW-1185">Reference proteome</keyword>
<dbReference type="HOGENOM" id="CLU_024514_0_0_1"/>
<proteinExistence type="predicted"/>
<dbReference type="KEGG" id="tbl:TBLA_0F02460"/>
<dbReference type="GeneID" id="14496895"/>
<gene>
    <name evidence="1" type="primary">TBLA0F02460</name>
    <name evidence="1" type="ORF">TBLA_0F02460</name>
</gene>
<dbReference type="eggNOG" id="ENOG502QWJN">
    <property type="taxonomic scope" value="Eukaryota"/>
</dbReference>
<dbReference type="EMBL" id="HE806321">
    <property type="protein sequence ID" value="CCH61786.1"/>
    <property type="molecule type" value="Genomic_DNA"/>
</dbReference>
<dbReference type="PANTHER" id="PTHR28020:SF1">
    <property type="entry name" value="YAP1-BINDING PROTEIN 1-RELATED"/>
    <property type="match status" value="1"/>
</dbReference>
<dbReference type="InParanoid" id="I2H5Y4"/>
<organism evidence="1 2">
    <name type="scientific">Henningerozyma blattae (strain ATCC 34711 / CBS 6284 / DSM 70876 / NBRC 10599 / NRRL Y-10934 / UCD 77-7)</name>
    <name type="common">Yeast</name>
    <name type="synonym">Tetrapisispora blattae</name>
    <dbReference type="NCBI Taxonomy" id="1071380"/>
    <lineage>
        <taxon>Eukaryota</taxon>
        <taxon>Fungi</taxon>
        <taxon>Dikarya</taxon>
        <taxon>Ascomycota</taxon>
        <taxon>Saccharomycotina</taxon>
        <taxon>Saccharomycetes</taxon>
        <taxon>Saccharomycetales</taxon>
        <taxon>Saccharomycetaceae</taxon>
        <taxon>Henningerozyma</taxon>
    </lineage>
</organism>
<dbReference type="Pfam" id="PF08568">
    <property type="entry name" value="Kinetochor_Ybp2"/>
    <property type="match status" value="1"/>
</dbReference>
<dbReference type="OMA" id="VSSVMEC"/>
<evidence type="ECO:0000313" key="2">
    <source>
        <dbReference type="Proteomes" id="UP000002866"/>
    </source>
</evidence>
<dbReference type="RefSeq" id="XP_004181305.1">
    <property type="nucleotide sequence ID" value="XM_004181257.1"/>
</dbReference>
<dbReference type="STRING" id="1071380.I2H5Y4"/>
<evidence type="ECO:0000313" key="1">
    <source>
        <dbReference type="EMBL" id="CCH61786.1"/>
    </source>
</evidence>
<dbReference type="AlphaFoldDB" id="I2H5Y4"/>
<name>I2H5Y4_HENB6</name>
<reference evidence="1 2" key="1">
    <citation type="journal article" date="2011" name="Proc. Natl. Acad. Sci. U.S.A.">
        <title>Evolutionary erosion of yeast sex chromosomes by mating-type switching accidents.</title>
        <authorList>
            <person name="Gordon J.L."/>
            <person name="Armisen D."/>
            <person name="Proux-Wera E."/>
            <person name="Oheigeartaigh S.S."/>
            <person name="Byrne K.P."/>
            <person name="Wolfe K.H."/>
        </authorList>
    </citation>
    <scope>NUCLEOTIDE SEQUENCE [LARGE SCALE GENOMIC DNA]</scope>
    <source>
        <strain evidence="2">ATCC 34711 / CBS 6284 / DSM 70876 / NBRC 10599 / NRRL Y-10934 / UCD 77-7</strain>
    </source>
</reference>
<sequence>MTSDTELISKLKTLLEDGTVDPVTLTTIIDDYCEQINKENNIKQKTNFLTCLAELLEINYLQINEIGWDLPKILLKFICKENIATDVTLNDDNEKEAQENQLEIHKPLINVIKDFFKLLQKYGSAKESLIATCELIISLNKTEEFDKIEESKINELKLKEEEKNGEPGEINASIKINEDSELNDYDRLDVISEEIIFIKLELLTELLEQSLMGIKTNNPSKFLAIGVSAYVKFITANSNELSNINKLLNIVYSFCSKFVLIDNKSKKIEDSNNEELHKIVDDENILEKKLLLTLLSFAVEKAFISDTIDIPINLIRSTENLTPKKMVDHLCFENPLMLILLNILKLMENLGADFNELFENYLAETRAIYSTLPNSETEDEYVDNDSANQVIYQLPYTFLLQKMDESKTLNLHSNGVLILSTILFLSKCSILDQIEKLDITADDLVCMYLRNTTPSLFSALFQNEGAESCVYVWLASGLYVWNQVELTQQFKAGRNSIIQVFFQLLLIKIINESDDTSRMNLSNVFLDFASVVPEEVAFNFILDTLLTCPFPKGKIFSLNALKELMLKARSIKHIENDSQKNMPPLPPRPHIQVTDDRKASIHSLAIIAIGNASKPNKDKLDLVLLLEYINFFISLQKKWDSFLLDTIYEELKESFPETAVETFPEVGFIKISTEILGNIVKN</sequence>
<dbReference type="OrthoDB" id="5396786at2759"/>
<dbReference type="GO" id="GO:0005737">
    <property type="term" value="C:cytoplasm"/>
    <property type="evidence" value="ECO:0007669"/>
    <property type="project" value="TreeGrafter"/>
</dbReference>
<accession>I2H5Y4</accession>
<dbReference type="PANTHER" id="PTHR28020">
    <property type="entry name" value="YAP1-BINDING PROTEIN 1-RELATED"/>
    <property type="match status" value="1"/>
</dbReference>
<dbReference type="GO" id="GO:0034599">
    <property type="term" value="P:cellular response to oxidative stress"/>
    <property type="evidence" value="ECO:0007669"/>
    <property type="project" value="InterPro"/>
</dbReference>
<protein>
    <submittedName>
        <fullName evidence="1">Uncharacterized protein</fullName>
    </submittedName>
</protein>
<dbReference type="InterPro" id="IPR013877">
    <property type="entry name" value="YAP-bd/ALF4/Glomulin"/>
</dbReference>
<dbReference type="Proteomes" id="UP000002866">
    <property type="component" value="Chromosome 6"/>
</dbReference>
<dbReference type="InterPro" id="IPR040347">
    <property type="entry name" value="YBP1/2"/>
</dbReference>